<feature type="chain" id="PRO_5046172163" evidence="2">
    <location>
        <begin position="30"/>
        <end position="188"/>
    </location>
</feature>
<keyword evidence="2" id="KW-0732">Signal</keyword>
<name>A0ABY5PXV4_9ACTN</name>
<evidence type="ECO:0000256" key="1">
    <source>
        <dbReference type="SAM" id="MobiDB-lite"/>
    </source>
</evidence>
<evidence type="ECO:0000313" key="3">
    <source>
        <dbReference type="EMBL" id="UUY48598.1"/>
    </source>
</evidence>
<protein>
    <submittedName>
        <fullName evidence="3">Uncharacterized protein</fullName>
    </submittedName>
</protein>
<feature type="compositionally biased region" description="Low complexity" evidence="1">
    <location>
        <begin position="55"/>
        <end position="69"/>
    </location>
</feature>
<evidence type="ECO:0000313" key="4">
    <source>
        <dbReference type="Proteomes" id="UP001057738"/>
    </source>
</evidence>
<dbReference type="Proteomes" id="UP001057738">
    <property type="component" value="Chromosome"/>
</dbReference>
<proteinExistence type="predicted"/>
<gene>
    <name evidence="3" type="ORF">NRK68_16165</name>
</gene>
<feature type="compositionally biased region" description="Pro residues" evidence="1">
    <location>
        <begin position="166"/>
        <end position="179"/>
    </location>
</feature>
<sequence length="188" mass="17680">MSRPRPFGRAVLAVLVAVLAMLLGGPAPAAAGTVLPDAGRAAAPADSGTPGALKAAAGHPATDAAGPQAAPAPDPARAPDAAPGVRAGAGAGTGRAPLRAVPGRSEAPGAPRAAAAVRGGGPSCAPAAPDHGGTPAAPARAGGDHAQVPPGRPVPPAARPHTGLPLPVPGRGPDRPAPGPVELSVMRV</sequence>
<feature type="compositionally biased region" description="Low complexity" evidence="1">
    <location>
        <begin position="132"/>
        <end position="141"/>
    </location>
</feature>
<keyword evidence="4" id="KW-1185">Reference proteome</keyword>
<feature type="compositionally biased region" description="Low complexity" evidence="1">
    <location>
        <begin position="94"/>
        <end position="117"/>
    </location>
</feature>
<dbReference type="RefSeq" id="WP_257856073.1">
    <property type="nucleotide sequence ID" value="NZ_CP102514.1"/>
</dbReference>
<dbReference type="GeneID" id="95575016"/>
<evidence type="ECO:0000256" key="2">
    <source>
        <dbReference type="SAM" id="SignalP"/>
    </source>
</evidence>
<feature type="region of interest" description="Disordered" evidence="1">
    <location>
        <begin position="40"/>
        <end position="188"/>
    </location>
</feature>
<organism evidence="3 4">
    <name type="scientific">Streptomyces yangpuensis</name>
    <dbReference type="NCBI Taxonomy" id="1648182"/>
    <lineage>
        <taxon>Bacteria</taxon>
        <taxon>Bacillati</taxon>
        <taxon>Actinomycetota</taxon>
        <taxon>Actinomycetes</taxon>
        <taxon>Kitasatosporales</taxon>
        <taxon>Streptomycetaceae</taxon>
        <taxon>Streptomyces</taxon>
    </lineage>
</organism>
<accession>A0ABY5PXV4</accession>
<dbReference type="EMBL" id="CP102514">
    <property type="protein sequence ID" value="UUY48598.1"/>
    <property type="molecule type" value="Genomic_DNA"/>
</dbReference>
<feature type="signal peptide" evidence="2">
    <location>
        <begin position="1"/>
        <end position="29"/>
    </location>
</feature>
<reference evidence="3" key="1">
    <citation type="submission" date="2022-08" db="EMBL/GenBank/DDBJ databases">
        <authorList>
            <person name="Tian L."/>
        </authorList>
    </citation>
    <scope>NUCLEOTIDE SEQUENCE</scope>
    <source>
        <strain evidence="3">CM253</strain>
    </source>
</reference>